<organism evidence="2 3">
    <name type="scientific">Cryphonectria parasitica (strain ATCC 38755 / EP155)</name>
    <dbReference type="NCBI Taxonomy" id="660469"/>
    <lineage>
        <taxon>Eukaryota</taxon>
        <taxon>Fungi</taxon>
        <taxon>Dikarya</taxon>
        <taxon>Ascomycota</taxon>
        <taxon>Pezizomycotina</taxon>
        <taxon>Sordariomycetes</taxon>
        <taxon>Sordariomycetidae</taxon>
        <taxon>Diaporthales</taxon>
        <taxon>Cryphonectriaceae</taxon>
        <taxon>Cryphonectria-Endothia species complex</taxon>
        <taxon>Cryphonectria</taxon>
    </lineage>
</organism>
<accession>A0A9P5CJQ9</accession>
<dbReference type="RefSeq" id="XP_040771155.1">
    <property type="nucleotide sequence ID" value="XM_040923924.1"/>
</dbReference>
<protein>
    <submittedName>
        <fullName evidence="2">Uncharacterized protein</fullName>
    </submittedName>
</protein>
<keyword evidence="3" id="KW-1185">Reference proteome</keyword>
<name>A0A9P5CJQ9_CRYP1</name>
<dbReference type="GeneID" id="63841053"/>
<comment type="caution">
    <text evidence="2">The sequence shown here is derived from an EMBL/GenBank/DDBJ whole genome shotgun (WGS) entry which is preliminary data.</text>
</comment>
<evidence type="ECO:0000313" key="3">
    <source>
        <dbReference type="Proteomes" id="UP000803844"/>
    </source>
</evidence>
<reference evidence="2" key="1">
    <citation type="journal article" date="2020" name="Phytopathology">
        <title>Genome sequence of the chestnut blight fungus Cryphonectria parasitica EP155: A fundamental resource for an archetypical invasive plant pathogen.</title>
        <authorList>
            <person name="Crouch J.A."/>
            <person name="Dawe A."/>
            <person name="Aerts A."/>
            <person name="Barry K."/>
            <person name="Churchill A.C.L."/>
            <person name="Grimwood J."/>
            <person name="Hillman B."/>
            <person name="Milgroom M.G."/>
            <person name="Pangilinan J."/>
            <person name="Smith M."/>
            <person name="Salamov A."/>
            <person name="Schmutz J."/>
            <person name="Yadav J."/>
            <person name="Grigoriev I.V."/>
            <person name="Nuss D."/>
        </authorList>
    </citation>
    <scope>NUCLEOTIDE SEQUENCE</scope>
    <source>
        <strain evidence="2">EP155</strain>
    </source>
</reference>
<gene>
    <name evidence="2" type="ORF">M406DRAFT_358523</name>
</gene>
<evidence type="ECO:0000313" key="2">
    <source>
        <dbReference type="EMBL" id="KAF3760176.1"/>
    </source>
</evidence>
<dbReference type="EMBL" id="MU032353">
    <property type="protein sequence ID" value="KAF3760176.1"/>
    <property type="molecule type" value="Genomic_DNA"/>
</dbReference>
<keyword evidence="1" id="KW-0812">Transmembrane</keyword>
<keyword evidence="1" id="KW-0472">Membrane</keyword>
<dbReference type="AlphaFoldDB" id="A0A9P5CJQ9"/>
<evidence type="ECO:0000256" key="1">
    <source>
        <dbReference type="SAM" id="Phobius"/>
    </source>
</evidence>
<feature type="transmembrane region" description="Helical" evidence="1">
    <location>
        <begin position="49"/>
        <end position="71"/>
    </location>
</feature>
<keyword evidence="1" id="KW-1133">Transmembrane helix</keyword>
<sequence>MIKVLCLMTLRGQETWGYEGTTRKSLMILCFKWTTQSQLPPKETGYDLIMARVFSGASLFTCYPFFCYFVICLRRGFDGSWHDLGQGSIAMAPHG</sequence>
<proteinExistence type="predicted"/>
<dbReference type="Proteomes" id="UP000803844">
    <property type="component" value="Unassembled WGS sequence"/>
</dbReference>